<protein>
    <submittedName>
        <fullName evidence="1">Uncharacterized protein</fullName>
    </submittedName>
</protein>
<evidence type="ECO:0000313" key="1">
    <source>
        <dbReference type="EMBL" id="MED6214284.1"/>
    </source>
</evidence>
<reference evidence="1 2" key="1">
    <citation type="journal article" date="2023" name="Plants (Basel)">
        <title>Bridging the Gap: Combining Genomics and Transcriptomics Approaches to Understand Stylosanthes scabra, an Orphan Legume from the Brazilian Caatinga.</title>
        <authorList>
            <person name="Ferreira-Neto J.R.C."/>
            <person name="da Silva M.D."/>
            <person name="Binneck E."/>
            <person name="de Melo N.F."/>
            <person name="da Silva R.H."/>
            <person name="de Melo A.L.T.M."/>
            <person name="Pandolfi V."/>
            <person name="Bustamante F.O."/>
            <person name="Brasileiro-Vidal A.C."/>
            <person name="Benko-Iseppon A.M."/>
        </authorList>
    </citation>
    <scope>NUCLEOTIDE SEQUENCE [LARGE SCALE GENOMIC DNA]</scope>
    <source>
        <tissue evidence="1">Leaves</tissue>
    </source>
</reference>
<comment type="caution">
    <text evidence="1">The sequence shown here is derived from an EMBL/GenBank/DDBJ whole genome shotgun (WGS) entry which is preliminary data.</text>
</comment>
<proteinExistence type="predicted"/>
<evidence type="ECO:0000313" key="2">
    <source>
        <dbReference type="Proteomes" id="UP001341840"/>
    </source>
</evidence>
<organism evidence="1 2">
    <name type="scientific">Stylosanthes scabra</name>
    <dbReference type="NCBI Taxonomy" id="79078"/>
    <lineage>
        <taxon>Eukaryota</taxon>
        <taxon>Viridiplantae</taxon>
        <taxon>Streptophyta</taxon>
        <taxon>Embryophyta</taxon>
        <taxon>Tracheophyta</taxon>
        <taxon>Spermatophyta</taxon>
        <taxon>Magnoliopsida</taxon>
        <taxon>eudicotyledons</taxon>
        <taxon>Gunneridae</taxon>
        <taxon>Pentapetalae</taxon>
        <taxon>rosids</taxon>
        <taxon>fabids</taxon>
        <taxon>Fabales</taxon>
        <taxon>Fabaceae</taxon>
        <taxon>Papilionoideae</taxon>
        <taxon>50 kb inversion clade</taxon>
        <taxon>dalbergioids sensu lato</taxon>
        <taxon>Dalbergieae</taxon>
        <taxon>Pterocarpus clade</taxon>
        <taxon>Stylosanthes</taxon>
    </lineage>
</organism>
<dbReference type="Proteomes" id="UP001341840">
    <property type="component" value="Unassembled WGS sequence"/>
</dbReference>
<name>A0ABU6YWG0_9FABA</name>
<gene>
    <name evidence="1" type="ORF">PIB30_101563</name>
</gene>
<accession>A0ABU6YWG0</accession>
<sequence length="107" mass="12093">MGRNGVKSVTAIRTPLLARVRALRHEFNMVPRCMSCGLVTAGSTEFFQPQVVDCRLLAMRAPLDLFKFQGPRTVTLDELPRTYRTGLIPPTRPLDRVCFRGLHDNHS</sequence>
<dbReference type="EMBL" id="JASCZI010244645">
    <property type="protein sequence ID" value="MED6214284.1"/>
    <property type="molecule type" value="Genomic_DNA"/>
</dbReference>
<keyword evidence="2" id="KW-1185">Reference proteome</keyword>